<dbReference type="Pfam" id="PF07833">
    <property type="entry name" value="Cu_amine_oxidN1"/>
    <property type="match status" value="1"/>
</dbReference>
<dbReference type="Proteomes" id="UP000256869">
    <property type="component" value="Unassembled WGS sequence"/>
</dbReference>
<evidence type="ECO:0000259" key="1">
    <source>
        <dbReference type="Pfam" id="PF07833"/>
    </source>
</evidence>
<sequence>MKRLGMVSALVCILFGATAFTNTKVSLLPVIMKFNGIEDGEESTALIYKNRMYVPLKYVSQKFGADLSYDGESKVVSVVYPDIRTAKSEISSSNTSGPFKLSIYSKRQIYKTDEPIKVWADFTNVGQEKKIINSASLLFVFRITDENGGEMLDIGGLELLTHIFEPNDEYIRNMDLYHLNDFEAPFLNKRLTLPKGNYTIGAYARFGYKPEDTINLDSEIEIRVE</sequence>
<protein>
    <submittedName>
        <fullName evidence="2">Copper amine oxidase-like protein</fullName>
    </submittedName>
</protein>
<dbReference type="EMBL" id="QRDY01000024">
    <property type="protein sequence ID" value="RED54486.1"/>
    <property type="molecule type" value="Genomic_DNA"/>
</dbReference>
<organism evidence="2 3">
    <name type="scientific">Cohnella lupini</name>
    <dbReference type="NCBI Taxonomy" id="1294267"/>
    <lineage>
        <taxon>Bacteria</taxon>
        <taxon>Bacillati</taxon>
        <taxon>Bacillota</taxon>
        <taxon>Bacilli</taxon>
        <taxon>Bacillales</taxon>
        <taxon>Paenibacillaceae</taxon>
        <taxon>Cohnella</taxon>
    </lineage>
</organism>
<reference evidence="2 3" key="1">
    <citation type="submission" date="2018-07" db="EMBL/GenBank/DDBJ databases">
        <title>Genomic Encyclopedia of Type Strains, Phase III (KMG-III): the genomes of soil and plant-associated and newly described type strains.</title>
        <authorList>
            <person name="Whitman W."/>
        </authorList>
    </citation>
    <scope>NUCLEOTIDE SEQUENCE [LARGE SCALE GENOMIC DNA]</scope>
    <source>
        <strain evidence="2 3">CECT 8236</strain>
    </source>
</reference>
<gene>
    <name evidence="2" type="ORF">DFP95_12412</name>
</gene>
<dbReference type="AlphaFoldDB" id="A0A3D9HZZ5"/>
<evidence type="ECO:0000313" key="3">
    <source>
        <dbReference type="Proteomes" id="UP000256869"/>
    </source>
</evidence>
<keyword evidence="3" id="KW-1185">Reference proteome</keyword>
<name>A0A3D9HZZ5_9BACL</name>
<comment type="caution">
    <text evidence="2">The sequence shown here is derived from an EMBL/GenBank/DDBJ whole genome shotgun (WGS) entry which is preliminary data.</text>
</comment>
<evidence type="ECO:0000313" key="2">
    <source>
        <dbReference type="EMBL" id="RED54486.1"/>
    </source>
</evidence>
<proteinExistence type="predicted"/>
<dbReference type="RefSeq" id="WP_115995363.1">
    <property type="nucleotide sequence ID" value="NZ_QRDY01000024.1"/>
</dbReference>
<dbReference type="OrthoDB" id="2615011at2"/>
<dbReference type="InterPro" id="IPR012854">
    <property type="entry name" value="Cu_amine_oxidase-like_N"/>
</dbReference>
<feature type="domain" description="Copper amine oxidase-like N-terminal" evidence="1">
    <location>
        <begin position="42"/>
        <end position="77"/>
    </location>
</feature>
<accession>A0A3D9HZZ5</accession>